<feature type="transmembrane region" description="Helical" evidence="1">
    <location>
        <begin position="476"/>
        <end position="494"/>
    </location>
</feature>
<dbReference type="Pfam" id="PF01970">
    <property type="entry name" value="TctA"/>
    <property type="match status" value="1"/>
</dbReference>
<dbReference type="EMBL" id="DTEN01000135">
    <property type="protein sequence ID" value="HGI74722.1"/>
    <property type="molecule type" value="Genomic_DNA"/>
</dbReference>
<sequence length="523" mass="55496">MVVSALTNLALFFNELLLMLRAPFNIALLFGSVALGIFFGAAPGLTATLGVALLTTLTYRMSTEVAILALLGMYVGAIYGGSYSSILINIPGTAAAAATAMDGYPLACQGKAGKALGITTTSSFIGTLVGMIFVAAFTPLICRIALNFTSFEFFLLAFFGIMISGTLGSEDLAYKGWISGFLGLFLACMGRDQLQFYPRFTFGIPELDGGIDVVPALIGAFGIPQIIEVLRKEVVPLVFQEVRRVTPELKELLRHLPTAIRSALIGVGIGAIPGVGEDIAAWTAYGVAKNASKHPERYGKGEIDGVVASESANNACIGGAIIPLLSLGIPGSPPAAMLLGALLLHGVQPGPMLTIDHPTFIPKVTAALFLNAFGMFVVGMLLVKQVIKLLKIPQVILMAIVGVLCVIGSYAIGLRIFNLYLMLPVGLLAYCLTKMKYPIAPLVIGVILGPMADANLRRALMVSGGSFLPIFTRPVALALFLATVFMAVSQVSWVKSQLKRLRKKVPLLSEEERYILAQPNRKG</sequence>
<keyword evidence="1" id="KW-0472">Membrane</keyword>
<dbReference type="PANTHER" id="PTHR35342:SF5">
    <property type="entry name" value="TRICARBOXYLIC TRANSPORT PROTEIN"/>
    <property type="match status" value="1"/>
</dbReference>
<dbReference type="InterPro" id="IPR002823">
    <property type="entry name" value="DUF112_TM"/>
</dbReference>
<comment type="caution">
    <text evidence="3">The sequence shown here is derived from an EMBL/GenBank/DDBJ whole genome shotgun (WGS) entry which is preliminary data.</text>
</comment>
<name>A0A7V3YL95_9BACT</name>
<evidence type="ECO:0000259" key="2">
    <source>
        <dbReference type="Pfam" id="PF01970"/>
    </source>
</evidence>
<keyword evidence="1" id="KW-1133">Transmembrane helix</keyword>
<proteinExistence type="predicted"/>
<reference evidence="3" key="1">
    <citation type="journal article" date="2020" name="mSystems">
        <title>Genome- and Community-Level Interaction Insights into Carbon Utilization and Element Cycling Functions of Hydrothermarchaeota in Hydrothermal Sediment.</title>
        <authorList>
            <person name="Zhou Z."/>
            <person name="Liu Y."/>
            <person name="Xu W."/>
            <person name="Pan J."/>
            <person name="Luo Z.H."/>
            <person name="Li M."/>
        </authorList>
    </citation>
    <scope>NUCLEOTIDE SEQUENCE [LARGE SCALE GENOMIC DNA]</scope>
    <source>
        <strain evidence="3">SpSt-716</strain>
    </source>
</reference>
<feature type="transmembrane region" description="Helical" evidence="1">
    <location>
        <begin position="65"/>
        <end position="83"/>
    </location>
</feature>
<feature type="transmembrane region" description="Helical" evidence="1">
    <location>
        <begin position="172"/>
        <end position="190"/>
    </location>
</feature>
<evidence type="ECO:0000256" key="1">
    <source>
        <dbReference type="SAM" id="Phobius"/>
    </source>
</evidence>
<gene>
    <name evidence="3" type="ORF">ENU96_03455</name>
</gene>
<feature type="transmembrane region" description="Helical" evidence="1">
    <location>
        <begin position="364"/>
        <end position="383"/>
    </location>
</feature>
<feature type="transmembrane region" description="Helical" evidence="1">
    <location>
        <begin position="395"/>
        <end position="411"/>
    </location>
</feature>
<evidence type="ECO:0000313" key="3">
    <source>
        <dbReference type="EMBL" id="HGI74722.1"/>
    </source>
</evidence>
<organism evidence="3">
    <name type="scientific">Candidatus Caldatribacterium californiense</name>
    <dbReference type="NCBI Taxonomy" id="1454726"/>
    <lineage>
        <taxon>Bacteria</taxon>
        <taxon>Pseudomonadati</taxon>
        <taxon>Atribacterota</taxon>
        <taxon>Atribacteria</taxon>
        <taxon>Atribacterales</taxon>
        <taxon>Candidatus Caldatribacteriaceae</taxon>
        <taxon>Candidatus Caldatribacterium</taxon>
    </lineage>
</organism>
<accession>A0A7V3YL95</accession>
<keyword evidence="1" id="KW-0812">Transmembrane</keyword>
<dbReference type="AlphaFoldDB" id="A0A7V3YL95"/>
<feature type="domain" description="DUF112" evidence="2">
    <location>
        <begin position="27"/>
        <end position="444"/>
    </location>
</feature>
<dbReference type="PANTHER" id="PTHR35342">
    <property type="entry name" value="TRICARBOXYLIC TRANSPORT PROTEIN"/>
    <property type="match status" value="1"/>
</dbReference>
<feature type="transmembrane region" description="Helical" evidence="1">
    <location>
        <begin position="115"/>
        <end position="137"/>
    </location>
</feature>
<feature type="transmembrane region" description="Helical" evidence="1">
    <location>
        <begin position="321"/>
        <end position="344"/>
    </location>
</feature>
<feature type="transmembrane region" description="Helical" evidence="1">
    <location>
        <begin position="26"/>
        <end position="53"/>
    </location>
</feature>
<feature type="transmembrane region" description="Helical" evidence="1">
    <location>
        <begin position="144"/>
        <end position="166"/>
    </location>
</feature>
<protein>
    <submittedName>
        <fullName evidence="3">Transporter</fullName>
    </submittedName>
</protein>